<reference evidence="1 2" key="1">
    <citation type="journal article" date="2003" name="Cell">
        <title>Origins of highly mosaic mycobacteriophage genomes.</title>
        <authorList>
            <person name="Pedulla M.L."/>
            <person name="Ford M.E."/>
            <person name="Houtz J.M."/>
            <person name="Karthikeyan T."/>
            <person name="Wadsworth C."/>
            <person name="Lewis J.A."/>
            <person name="Jacobs-Sera D."/>
            <person name="Falbo J."/>
            <person name="Gross J."/>
            <person name="Pannunzio N.R."/>
            <person name="Brucker W."/>
            <person name="Kumar V."/>
            <person name="Kandasamy J."/>
            <person name="Keenan L."/>
            <person name="Bardarov S."/>
            <person name="Kriakov J."/>
            <person name="Lawrence J.G."/>
            <person name="Jacobs W.R. Jr."/>
            <person name="Hendrix R.W."/>
            <person name="Hatfull G.F."/>
        </authorList>
    </citation>
    <scope>NUCLEOTIDE SEQUENCE</scope>
</reference>
<organismHost>
    <name type="scientific">Mycolicibacterium smegmatis</name>
    <name type="common">Mycobacterium smegmatis</name>
    <dbReference type="NCBI Taxonomy" id="1772"/>
</organismHost>
<sequence length="40" mass="4749">MNTMQCDFCDLEEGHEGTHILYAPAEEFDWLVKMLDEEEE</sequence>
<dbReference type="EMBL" id="AY129338">
    <property type="protein sequence ID" value="AAN12832.1"/>
    <property type="molecule type" value="Genomic_DNA"/>
</dbReference>
<organism evidence="1 2">
    <name type="scientific">Mycobacterium phage Omega</name>
    <name type="common">Mycobacteriophage Omega</name>
    <dbReference type="NCBI Taxonomy" id="2907835"/>
    <lineage>
        <taxon>Viruses</taxon>
        <taxon>Duplodnaviria</taxon>
        <taxon>Heunggongvirae</taxon>
        <taxon>Uroviricota</taxon>
        <taxon>Caudoviricetes</taxon>
        <taxon>Omegavirus</taxon>
        <taxon>Omegavirus omega</taxon>
    </lineage>
</organism>
<gene>
    <name evidence="1" type="primary">189</name>
    <name evidence="1" type="ORF">PBI_OMEGA_189</name>
</gene>
<proteinExistence type="predicted"/>
<evidence type="ECO:0000313" key="1">
    <source>
        <dbReference type="EMBL" id="AAN12832.1"/>
    </source>
</evidence>
<dbReference type="Proteomes" id="UP000000963">
    <property type="component" value="Segment"/>
</dbReference>
<dbReference type="KEGG" id="vg:1260087"/>
<keyword evidence="2" id="KW-1185">Reference proteome</keyword>
<dbReference type="RefSeq" id="NP_818490.1">
    <property type="nucleotide sequence ID" value="NC_004688.1"/>
</dbReference>
<name>Q853X6_BPMOM</name>
<accession>Q853X6</accession>
<protein>
    <submittedName>
        <fullName evidence="1">Uncharacterized protein</fullName>
    </submittedName>
</protein>
<evidence type="ECO:0000313" key="2">
    <source>
        <dbReference type="Proteomes" id="UP000000963"/>
    </source>
</evidence>